<evidence type="ECO:0000313" key="4">
    <source>
        <dbReference type="EnsemblMetazoa" id="tetur09g05250.1"/>
    </source>
</evidence>
<keyword evidence="2" id="KW-0540">Nuclease</keyword>
<dbReference type="AlphaFoldDB" id="T1KE44"/>
<dbReference type="GO" id="GO:0000166">
    <property type="term" value="F:nucleotide binding"/>
    <property type="evidence" value="ECO:0007669"/>
    <property type="project" value="UniProtKB-KW"/>
</dbReference>
<dbReference type="Proteomes" id="UP000015104">
    <property type="component" value="Unassembled WGS sequence"/>
</dbReference>
<sequence length="309" mass="36133">MGRIRKDALDLEFLPETSKVKFKGPKRISYYSTYFDENYEVVYCSDKSSLKYLVSTELDEPLGCAEGCNPESDISSLSSRWSDFMRWIGENDEMIKGPTTKGDSKLQFNFICTNKELKYLMLSCYEANDWVIHAFRTRREIFLYLAEKNIIEDKIESKPQYNPKRSNKMRYARFNVLRKITKAIEERETNSNTERDMLNTVSLSQIGQHRILHTGYTEFVMSKDDVDKPIDQANFAALKLMHNLYGKYGDFNISFYRHMYWWASALVSGVKPLSVEILIRILLFVNWMCFQPVCLTEKLNMSGKNVSLL</sequence>
<dbReference type="PANTHER" id="PTHR12395:SF9">
    <property type="entry name" value="DECAPPING AND EXORIBONUCLEASE PROTEIN"/>
    <property type="match status" value="1"/>
</dbReference>
<evidence type="ECO:0000313" key="5">
    <source>
        <dbReference type="Proteomes" id="UP000015104"/>
    </source>
</evidence>
<name>T1KE44_TETUR</name>
<comment type="function">
    <text evidence="2">Decapping enzyme for NAD-capped RNAs: specifically hydrolyzes the nicotinamide adenine dinucleotide (NAD) cap from a subset of RNAs by removing the entire NAD moiety from the 5'-end of an NAD-capped RNA.</text>
</comment>
<keyword evidence="2" id="KW-0547">Nucleotide-binding</keyword>
<dbReference type="EC" id="3.6.1.-" evidence="2"/>
<dbReference type="GO" id="GO:0004518">
    <property type="term" value="F:nuclease activity"/>
    <property type="evidence" value="ECO:0007669"/>
    <property type="project" value="UniProtKB-KW"/>
</dbReference>
<accession>T1KE44</accession>
<dbReference type="GO" id="GO:0110155">
    <property type="term" value="P:NAD-cap decapping"/>
    <property type="evidence" value="ECO:0007669"/>
    <property type="project" value="TreeGrafter"/>
</dbReference>
<feature type="domain" description="RAI1-like" evidence="3">
    <location>
        <begin position="23"/>
        <end position="271"/>
    </location>
</feature>
<comment type="subcellular location">
    <subcellularLocation>
        <location evidence="2">Nucleus</location>
    </subcellularLocation>
</comment>
<dbReference type="EMBL" id="CAEY01002033">
    <property type="status" value="NOT_ANNOTATED_CDS"/>
    <property type="molecule type" value="Genomic_DNA"/>
</dbReference>
<dbReference type="GO" id="GO:0000956">
    <property type="term" value="P:nuclear-transcribed mRNA catabolic process"/>
    <property type="evidence" value="ECO:0007669"/>
    <property type="project" value="TreeGrafter"/>
</dbReference>
<comment type="cofactor">
    <cofactor evidence="2">
        <name>a divalent metal cation</name>
        <dbReference type="ChEBI" id="CHEBI:60240"/>
    </cofactor>
</comment>
<keyword evidence="2" id="KW-0479">Metal-binding</keyword>
<keyword evidence="2" id="KW-0378">Hydrolase</keyword>
<keyword evidence="2" id="KW-0539">Nucleus</keyword>
<protein>
    <recommendedName>
        <fullName evidence="2">Decapping nuclease</fullName>
        <ecNumber evidence="2">3.6.1.-</ecNumber>
    </recommendedName>
</protein>
<dbReference type="Pfam" id="PF08652">
    <property type="entry name" value="RAI1"/>
    <property type="match status" value="1"/>
</dbReference>
<evidence type="ECO:0000256" key="2">
    <source>
        <dbReference type="RuleBase" id="RU367113"/>
    </source>
</evidence>
<dbReference type="GO" id="GO:0005829">
    <property type="term" value="C:cytosol"/>
    <property type="evidence" value="ECO:0007669"/>
    <property type="project" value="TreeGrafter"/>
</dbReference>
<dbReference type="GO" id="GO:0034353">
    <property type="term" value="F:mRNA 5'-diphosphatase activity"/>
    <property type="evidence" value="ECO:0007669"/>
    <property type="project" value="TreeGrafter"/>
</dbReference>
<dbReference type="EnsemblMetazoa" id="tetur09g05250.1">
    <property type="protein sequence ID" value="tetur09g05250.1"/>
    <property type="gene ID" value="tetur09g05250"/>
</dbReference>
<proteinExistence type="inferred from homology"/>
<dbReference type="HOGENOM" id="CLU_067939_0_0_1"/>
<dbReference type="GO" id="GO:0005634">
    <property type="term" value="C:nucleus"/>
    <property type="evidence" value="ECO:0007669"/>
    <property type="project" value="UniProtKB-SubCell"/>
</dbReference>
<reference evidence="5" key="1">
    <citation type="submission" date="2011-08" db="EMBL/GenBank/DDBJ databases">
        <authorList>
            <person name="Rombauts S."/>
        </authorList>
    </citation>
    <scope>NUCLEOTIDE SEQUENCE</scope>
    <source>
        <strain evidence="5">London</strain>
    </source>
</reference>
<keyword evidence="5" id="KW-1185">Reference proteome</keyword>
<reference evidence="4" key="2">
    <citation type="submission" date="2015-06" db="UniProtKB">
        <authorList>
            <consortium name="EnsemblMetazoa"/>
        </authorList>
    </citation>
    <scope>IDENTIFICATION</scope>
</reference>
<dbReference type="GO" id="GO:0003723">
    <property type="term" value="F:RNA binding"/>
    <property type="evidence" value="ECO:0007669"/>
    <property type="project" value="UniProtKB-KW"/>
</dbReference>
<evidence type="ECO:0000256" key="1">
    <source>
        <dbReference type="ARBA" id="ARBA00006562"/>
    </source>
</evidence>
<keyword evidence="2" id="KW-0694">RNA-binding</keyword>
<organism evidence="4 5">
    <name type="scientific">Tetranychus urticae</name>
    <name type="common">Two-spotted spider mite</name>
    <dbReference type="NCBI Taxonomy" id="32264"/>
    <lineage>
        <taxon>Eukaryota</taxon>
        <taxon>Metazoa</taxon>
        <taxon>Ecdysozoa</taxon>
        <taxon>Arthropoda</taxon>
        <taxon>Chelicerata</taxon>
        <taxon>Arachnida</taxon>
        <taxon>Acari</taxon>
        <taxon>Acariformes</taxon>
        <taxon>Trombidiformes</taxon>
        <taxon>Prostigmata</taxon>
        <taxon>Eleutherengona</taxon>
        <taxon>Raphignathae</taxon>
        <taxon>Tetranychoidea</taxon>
        <taxon>Tetranychidae</taxon>
        <taxon>Tetranychus</taxon>
    </lineage>
</organism>
<dbReference type="InterPro" id="IPR039039">
    <property type="entry name" value="RAI1-like_fam"/>
</dbReference>
<dbReference type="InterPro" id="IPR013961">
    <property type="entry name" value="RAI1"/>
</dbReference>
<dbReference type="PANTHER" id="PTHR12395">
    <property type="entry name" value="DOM-3 RELATED"/>
    <property type="match status" value="1"/>
</dbReference>
<evidence type="ECO:0000259" key="3">
    <source>
        <dbReference type="Pfam" id="PF08652"/>
    </source>
</evidence>
<comment type="similarity">
    <text evidence="1 2">Belongs to the DXO/Dom3Z family.</text>
</comment>
<dbReference type="GO" id="GO:0046872">
    <property type="term" value="F:metal ion binding"/>
    <property type="evidence" value="ECO:0007669"/>
    <property type="project" value="UniProtKB-KW"/>
</dbReference>